<organism evidence="2 3">
    <name type="scientific">Bodo saltans</name>
    <name type="common">Flagellated protozoan</name>
    <dbReference type="NCBI Taxonomy" id="75058"/>
    <lineage>
        <taxon>Eukaryota</taxon>
        <taxon>Discoba</taxon>
        <taxon>Euglenozoa</taxon>
        <taxon>Kinetoplastea</taxon>
        <taxon>Metakinetoplastina</taxon>
        <taxon>Eubodonida</taxon>
        <taxon>Bodonidae</taxon>
        <taxon>Bodo</taxon>
    </lineage>
</organism>
<proteinExistence type="predicted"/>
<feature type="region of interest" description="Disordered" evidence="1">
    <location>
        <begin position="218"/>
        <end position="272"/>
    </location>
</feature>
<dbReference type="EMBL" id="CYKH01000221">
    <property type="protein sequence ID" value="CUE98281.1"/>
    <property type="molecule type" value="Genomic_DNA"/>
</dbReference>
<feature type="region of interest" description="Disordered" evidence="1">
    <location>
        <begin position="341"/>
        <end position="393"/>
    </location>
</feature>
<feature type="region of interest" description="Disordered" evidence="1">
    <location>
        <begin position="425"/>
        <end position="455"/>
    </location>
</feature>
<dbReference type="VEuPathDB" id="TriTrypDB:BSAL_57930"/>
<feature type="region of interest" description="Disordered" evidence="1">
    <location>
        <begin position="48"/>
        <end position="93"/>
    </location>
</feature>
<dbReference type="OrthoDB" id="272782at2759"/>
<reference evidence="3" key="1">
    <citation type="submission" date="2015-09" db="EMBL/GenBank/DDBJ databases">
        <authorList>
            <consortium name="Pathogen Informatics"/>
        </authorList>
    </citation>
    <scope>NUCLEOTIDE SEQUENCE [LARGE SCALE GENOMIC DNA]</scope>
    <source>
        <strain evidence="3">Lake Konstanz</strain>
    </source>
</reference>
<evidence type="ECO:0000256" key="1">
    <source>
        <dbReference type="SAM" id="MobiDB-lite"/>
    </source>
</evidence>
<protein>
    <submittedName>
        <fullName evidence="2">Uncharacterized protein</fullName>
    </submittedName>
</protein>
<feature type="compositionally biased region" description="Polar residues" evidence="1">
    <location>
        <begin position="438"/>
        <end position="455"/>
    </location>
</feature>
<sequence length="499" mass="55775">MRSCGWRVGRMSSVSTAAANPSAAMRCYQSQHFGTANLQREEVLGMEFASDDGGDGFENTQPVDASAEVDTQLLSRSTTTTSERPRRSSDVTSRKELALFQRDRSYAQRRPLLTLYPWHQLRKKSYLDDAERHFGRKETWATKYAEMPDKVTDLTMLITDYLKDLHAQSKLEFERVKKMRARCLRLQRQHQSYVIAGVSQPSILRSWAAEELAKAEAKKKSNGSVVGGDTNEAHSDAGPESSSSSTDDATFSKEDDERREVHRLQRRARGESATLANTSALEELTAKEQRIAGYSSYPFLRQRAASRDSHSLDSSLVDWSAKYFPDDDQSTFDTPKELLAHAQKQQQLVTSSASHMERDATSTTHQTDERESSASGSAKKHKHNRGYPTGVQARSALGSTLRAHLDKRRASFDAEGAFFHVRPASSLQEGGEGGGSRATPTKQIRSSEWTTHKQTTGGDVVRVDWDTVAKARAVKKTPEVHRARERLVRLTRGEDPSSF</sequence>
<feature type="compositionally biased region" description="Basic and acidic residues" evidence="1">
    <location>
        <begin position="355"/>
        <end position="372"/>
    </location>
</feature>
<feature type="compositionally biased region" description="Basic and acidic residues" evidence="1">
    <location>
        <begin position="83"/>
        <end position="93"/>
    </location>
</feature>
<feature type="compositionally biased region" description="Basic and acidic residues" evidence="1">
    <location>
        <begin position="250"/>
        <end position="263"/>
    </location>
</feature>
<evidence type="ECO:0000313" key="3">
    <source>
        <dbReference type="Proteomes" id="UP000051952"/>
    </source>
</evidence>
<dbReference type="OMA" id="DWTAKYF"/>
<gene>
    <name evidence="2" type="ORF">BSAL_57930</name>
</gene>
<dbReference type="Proteomes" id="UP000051952">
    <property type="component" value="Unassembled WGS sequence"/>
</dbReference>
<keyword evidence="3" id="KW-1185">Reference proteome</keyword>
<name>A0A0S4IT28_BODSA</name>
<accession>A0A0S4IT28</accession>
<evidence type="ECO:0000313" key="2">
    <source>
        <dbReference type="EMBL" id="CUE98281.1"/>
    </source>
</evidence>
<dbReference type="AlphaFoldDB" id="A0A0S4IT28"/>
<feature type="compositionally biased region" description="Polar residues" evidence="1">
    <location>
        <begin position="343"/>
        <end position="354"/>
    </location>
</feature>